<comment type="caution">
    <text evidence="1">The sequence shown here is derived from an EMBL/GenBank/DDBJ whole genome shotgun (WGS) entry which is preliminary data.</text>
</comment>
<evidence type="ECO:0000313" key="1">
    <source>
        <dbReference type="EMBL" id="KAK3219039.1"/>
    </source>
</evidence>
<evidence type="ECO:0000313" key="2">
    <source>
        <dbReference type="Proteomes" id="UP001281410"/>
    </source>
</evidence>
<dbReference type="EMBL" id="JANJYJ010000004">
    <property type="protein sequence ID" value="KAK3219039.1"/>
    <property type="molecule type" value="Genomic_DNA"/>
</dbReference>
<name>A0AAE0E8P9_9ROSI</name>
<accession>A0AAE0E8P9</accession>
<proteinExistence type="predicted"/>
<sequence>MNLRQTAHNRQMRSLGNEILIVQQLTNPRTQLLESRSRRRRHKQPNNTPLVLLLPRQRPNNVATRLLDPESLTDQTQKPQRLFLHGRFRVSIGSVSLEKLWIVFSRSSMAIWWVSRLVNFDRDVKILCLSSTIARCDDREEDLDVDVLDG</sequence>
<dbReference type="Proteomes" id="UP001281410">
    <property type="component" value="Unassembled WGS sequence"/>
</dbReference>
<dbReference type="AlphaFoldDB" id="A0AAE0E8P9"/>
<protein>
    <submittedName>
        <fullName evidence="1">Uncharacterized protein</fullName>
    </submittedName>
</protein>
<gene>
    <name evidence="1" type="ORF">Dsin_013009</name>
</gene>
<organism evidence="1 2">
    <name type="scientific">Dipteronia sinensis</name>
    <dbReference type="NCBI Taxonomy" id="43782"/>
    <lineage>
        <taxon>Eukaryota</taxon>
        <taxon>Viridiplantae</taxon>
        <taxon>Streptophyta</taxon>
        <taxon>Embryophyta</taxon>
        <taxon>Tracheophyta</taxon>
        <taxon>Spermatophyta</taxon>
        <taxon>Magnoliopsida</taxon>
        <taxon>eudicotyledons</taxon>
        <taxon>Gunneridae</taxon>
        <taxon>Pentapetalae</taxon>
        <taxon>rosids</taxon>
        <taxon>malvids</taxon>
        <taxon>Sapindales</taxon>
        <taxon>Sapindaceae</taxon>
        <taxon>Hippocastanoideae</taxon>
        <taxon>Acereae</taxon>
        <taxon>Dipteronia</taxon>
    </lineage>
</organism>
<reference evidence="1" key="1">
    <citation type="journal article" date="2023" name="Plant J.">
        <title>Genome sequences and population genomics provide insights into the demographic history, inbreeding, and mutation load of two 'living fossil' tree species of Dipteronia.</title>
        <authorList>
            <person name="Feng Y."/>
            <person name="Comes H.P."/>
            <person name="Chen J."/>
            <person name="Zhu S."/>
            <person name="Lu R."/>
            <person name="Zhang X."/>
            <person name="Li P."/>
            <person name="Qiu J."/>
            <person name="Olsen K.M."/>
            <person name="Qiu Y."/>
        </authorList>
    </citation>
    <scope>NUCLEOTIDE SEQUENCE</scope>
    <source>
        <strain evidence="1">NBL</strain>
    </source>
</reference>
<keyword evidence="2" id="KW-1185">Reference proteome</keyword>